<evidence type="ECO:0000313" key="2">
    <source>
        <dbReference type="EMBL" id="CAK1550181.1"/>
    </source>
</evidence>
<feature type="compositionally biased region" description="Acidic residues" evidence="1">
    <location>
        <begin position="52"/>
        <end position="66"/>
    </location>
</feature>
<evidence type="ECO:0000313" key="3">
    <source>
        <dbReference type="Proteomes" id="UP001497472"/>
    </source>
</evidence>
<dbReference type="AlphaFoldDB" id="A0AAV1JL04"/>
<evidence type="ECO:0000256" key="1">
    <source>
        <dbReference type="SAM" id="MobiDB-lite"/>
    </source>
</evidence>
<sequence length="74" mass="8353">MYPKSLTHPSISFIRHTSKSALLPSLDTVASPPDFDNENRDADEVIRVLHEENEDDDDDDVDETADIDFPLVEP</sequence>
<reference evidence="2 3" key="1">
    <citation type="submission" date="2023-11" db="EMBL/GenBank/DDBJ databases">
        <authorList>
            <person name="Okamura Y."/>
        </authorList>
    </citation>
    <scope>NUCLEOTIDE SEQUENCE [LARGE SCALE GENOMIC DNA]</scope>
</reference>
<keyword evidence="3" id="KW-1185">Reference proteome</keyword>
<accession>A0AAV1JL04</accession>
<feature type="region of interest" description="Disordered" evidence="1">
    <location>
        <begin position="49"/>
        <end position="74"/>
    </location>
</feature>
<protein>
    <submittedName>
        <fullName evidence="2">Uncharacterized protein</fullName>
    </submittedName>
</protein>
<gene>
    <name evidence="2" type="ORF">LNINA_LOCUS9419</name>
</gene>
<comment type="caution">
    <text evidence="2">The sequence shown here is derived from an EMBL/GenBank/DDBJ whole genome shotgun (WGS) entry which is preliminary data.</text>
</comment>
<proteinExistence type="predicted"/>
<organism evidence="2 3">
    <name type="scientific">Leptosia nina</name>
    <dbReference type="NCBI Taxonomy" id="320188"/>
    <lineage>
        <taxon>Eukaryota</taxon>
        <taxon>Metazoa</taxon>
        <taxon>Ecdysozoa</taxon>
        <taxon>Arthropoda</taxon>
        <taxon>Hexapoda</taxon>
        <taxon>Insecta</taxon>
        <taxon>Pterygota</taxon>
        <taxon>Neoptera</taxon>
        <taxon>Endopterygota</taxon>
        <taxon>Lepidoptera</taxon>
        <taxon>Glossata</taxon>
        <taxon>Ditrysia</taxon>
        <taxon>Papilionoidea</taxon>
        <taxon>Pieridae</taxon>
        <taxon>Pierinae</taxon>
        <taxon>Leptosia</taxon>
    </lineage>
</organism>
<name>A0AAV1JL04_9NEOP</name>
<dbReference type="Proteomes" id="UP001497472">
    <property type="component" value="Unassembled WGS sequence"/>
</dbReference>
<dbReference type="EMBL" id="CAVLEF010000080">
    <property type="protein sequence ID" value="CAK1550181.1"/>
    <property type="molecule type" value="Genomic_DNA"/>
</dbReference>